<gene>
    <name evidence="2" type="ORF">DPMN_087961</name>
</gene>
<proteinExistence type="predicted"/>
<feature type="region of interest" description="Disordered" evidence="1">
    <location>
        <begin position="16"/>
        <end position="67"/>
    </location>
</feature>
<comment type="caution">
    <text evidence="2">The sequence shown here is derived from an EMBL/GenBank/DDBJ whole genome shotgun (WGS) entry which is preliminary data.</text>
</comment>
<feature type="compositionally biased region" description="Polar residues" evidence="1">
    <location>
        <begin position="58"/>
        <end position="67"/>
    </location>
</feature>
<organism evidence="2 3">
    <name type="scientific">Dreissena polymorpha</name>
    <name type="common">Zebra mussel</name>
    <name type="synonym">Mytilus polymorpha</name>
    <dbReference type="NCBI Taxonomy" id="45954"/>
    <lineage>
        <taxon>Eukaryota</taxon>
        <taxon>Metazoa</taxon>
        <taxon>Spiralia</taxon>
        <taxon>Lophotrochozoa</taxon>
        <taxon>Mollusca</taxon>
        <taxon>Bivalvia</taxon>
        <taxon>Autobranchia</taxon>
        <taxon>Heteroconchia</taxon>
        <taxon>Euheterodonta</taxon>
        <taxon>Imparidentia</taxon>
        <taxon>Neoheterodontei</taxon>
        <taxon>Myida</taxon>
        <taxon>Dreissenoidea</taxon>
        <taxon>Dreissenidae</taxon>
        <taxon>Dreissena</taxon>
    </lineage>
</organism>
<dbReference type="EMBL" id="JAIWYP010000003">
    <property type="protein sequence ID" value="KAH3845680.1"/>
    <property type="molecule type" value="Genomic_DNA"/>
</dbReference>
<name>A0A9D4KTQ8_DREPO</name>
<evidence type="ECO:0000313" key="3">
    <source>
        <dbReference type="Proteomes" id="UP000828390"/>
    </source>
</evidence>
<reference evidence="2" key="1">
    <citation type="journal article" date="2019" name="bioRxiv">
        <title>The Genome of the Zebra Mussel, Dreissena polymorpha: A Resource for Invasive Species Research.</title>
        <authorList>
            <person name="McCartney M.A."/>
            <person name="Auch B."/>
            <person name="Kono T."/>
            <person name="Mallez S."/>
            <person name="Zhang Y."/>
            <person name="Obille A."/>
            <person name="Becker A."/>
            <person name="Abrahante J.E."/>
            <person name="Garbe J."/>
            <person name="Badalamenti J.P."/>
            <person name="Herman A."/>
            <person name="Mangelson H."/>
            <person name="Liachko I."/>
            <person name="Sullivan S."/>
            <person name="Sone E.D."/>
            <person name="Koren S."/>
            <person name="Silverstein K.A.T."/>
            <person name="Beckman K.B."/>
            <person name="Gohl D.M."/>
        </authorList>
    </citation>
    <scope>NUCLEOTIDE SEQUENCE</scope>
    <source>
        <strain evidence="2">Duluth1</strain>
        <tissue evidence="2">Whole animal</tissue>
    </source>
</reference>
<accession>A0A9D4KTQ8</accession>
<evidence type="ECO:0000256" key="1">
    <source>
        <dbReference type="SAM" id="MobiDB-lite"/>
    </source>
</evidence>
<keyword evidence="3" id="KW-1185">Reference proteome</keyword>
<sequence length="67" mass="7217">MHRENATRAVKIGRGEECSTQNGKRKVRGIVPTVSSDRPASHSVDASERCAPARSGRRLSSSTITPI</sequence>
<reference evidence="2" key="2">
    <citation type="submission" date="2020-11" db="EMBL/GenBank/DDBJ databases">
        <authorList>
            <person name="McCartney M.A."/>
            <person name="Auch B."/>
            <person name="Kono T."/>
            <person name="Mallez S."/>
            <person name="Becker A."/>
            <person name="Gohl D.M."/>
            <person name="Silverstein K.A.T."/>
            <person name="Koren S."/>
            <person name="Bechman K.B."/>
            <person name="Herman A."/>
            <person name="Abrahante J.E."/>
            <person name="Garbe J."/>
        </authorList>
    </citation>
    <scope>NUCLEOTIDE SEQUENCE</scope>
    <source>
        <strain evidence="2">Duluth1</strain>
        <tissue evidence="2">Whole animal</tissue>
    </source>
</reference>
<protein>
    <submittedName>
        <fullName evidence="2">Uncharacterized protein</fullName>
    </submittedName>
</protein>
<dbReference type="AlphaFoldDB" id="A0A9D4KTQ8"/>
<dbReference type="Proteomes" id="UP000828390">
    <property type="component" value="Unassembled WGS sequence"/>
</dbReference>
<evidence type="ECO:0000313" key="2">
    <source>
        <dbReference type="EMBL" id="KAH3845680.1"/>
    </source>
</evidence>